<dbReference type="PANTHER" id="PTHR34853:SF1">
    <property type="entry name" value="LIPASE 5"/>
    <property type="match status" value="1"/>
</dbReference>
<evidence type="ECO:0000313" key="3">
    <source>
        <dbReference type="Proteomes" id="UP000275356"/>
    </source>
</evidence>
<dbReference type="SUPFAM" id="SSF53474">
    <property type="entry name" value="alpha/beta-Hydrolases"/>
    <property type="match status" value="1"/>
</dbReference>
<sequence length="576" mass="59817">MLSPSALWPRVAQAVGGIIGATAGVLLLPRPLTTLELSPWLFATSLLAAAALVLRTDRRASHRWLAALALLAAAVAVAVAGVRILPLVPVALSCLAAVNAVRLVTLAVRRHRSGITCLTRAVWALASGAGAVLFWLWPDATLLLLAWAIAATLVVAGLLLAWRAVRAKPRAARRVRPAPRLIGALLVAALAVPGAAVTVQAMSDVPAPDAFYSWTGPLPEQPGVLLRVAPYEGEAPADARALRMLYTTTRSDGSITLASAVVAVPTQDTGSARIVLAWQHGTTGVARSCAPSLRPDALTEEAIPGIAGAIERGWVVVATDYPGQGTTGRYPYLIGEGEGRATLDAARAAGQIEGAGSPERVMLWGHSQGGHATLWAAQIAPEYSPELDVVGVAALSAASDPLALARRVTQASPGPLSDAVTSYVVVPYSDEYADVALTDVTHPAGVVFTESAASRCATDRSMLVTLLVGVGLGDHDRLYQLDLDAGPVHDRLVQNTADGLVPAPLFLGQGTDDEVVPIEIQRTLTAALCTAGRAVSSHEYPGRSHMGVIAEDSPLVPELLAWADEVVADGSPSTCR</sequence>
<dbReference type="InterPro" id="IPR005325">
    <property type="entry name" value="DUF308_memb"/>
</dbReference>
<dbReference type="Gene3D" id="3.40.50.1820">
    <property type="entry name" value="alpha/beta hydrolase"/>
    <property type="match status" value="2"/>
</dbReference>
<dbReference type="OrthoDB" id="9798122at2"/>
<evidence type="ECO:0000313" key="2">
    <source>
        <dbReference type="EMBL" id="ROR97179.1"/>
    </source>
</evidence>
<feature type="transmembrane region" description="Helical" evidence="1">
    <location>
        <begin position="90"/>
        <end position="108"/>
    </location>
</feature>
<keyword evidence="1" id="KW-1133">Transmembrane helix</keyword>
<dbReference type="AlphaFoldDB" id="A0A3N2DBK4"/>
<keyword evidence="3" id="KW-1185">Reference proteome</keyword>
<dbReference type="GO" id="GO:0004806">
    <property type="term" value="F:triacylglycerol lipase activity"/>
    <property type="evidence" value="ECO:0007669"/>
    <property type="project" value="InterPro"/>
</dbReference>
<accession>A0A3N2DBK4</accession>
<dbReference type="Proteomes" id="UP000275356">
    <property type="component" value="Unassembled WGS sequence"/>
</dbReference>
<reference evidence="2 3" key="1">
    <citation type="submission" date="2018-11" db="EMBL/GenBank/DDBJ databases">
        <title>Sequencing the genomes of 1000 actinobacteria strains.</title>
        <authorList>
            <person name="Klenk H.-P."/>
        </authorList>
    </citation>
    <scope>NUCLEOTIDE SEQUENCE [LARGE SCALE GENOMIC DNA]</scope>
    <source>
        <strain evidence="2 3">DSM 13521</strain>
    </source>
</reference>
<dbReference type="GO" id="GO:0016042">
    <property type="term" value="P:lipid catabolic process"/>
    <property type="evidence" value="ECO:0007669"/>
    <property type="project" value="InterPro"/>
</dbReference>
<dbReference type="InterPro" id="IPR029058">
    <property type="entry name" value="AB_hydrolase_fold"/>
</dbReference>
<organism evidence="2 3">
    <name type="scientific">Salana multivorans</name>
    <dbReference type="NCBI Taxonomy" id="120377"/>
    <lineage>
        <taxon>Bacteria</taxon>
        <taxon>Bacillati</taxon>
        <taxon>Actinomycetota</taxon>
        <taxon>Actinomycetes</taxon>
        <taxon>Micrococcales</taxon>
        <taxon>Beutenbergiaceae</taxon>
        <taxon>Salana</taxon>
    </lineage>
</organism>
<dbReference type="Pfam" id="PF03729">
    <property type="entry name" value="DUF308"/>
    <property type="match status" value="1"/>
</dbReference>
<gene>
    <name evidence="2" type="ORF">EDD28_1772</name>
</gene>
<feature type="transmembrane region" description="Helical" evidence="1">
    <location>
        <begin position="143"/>
        <end position="162"/>
    </location>
</feature>
<feature type="transmembrane region" description="Helical" evidence="1">
    <location>
        <begin position="120"/>
        <end position="137"/>
    </location>
</feature>
<keyword evidence="1" id="KW-0472">Membrane</keyword>
<proteinExistence type="predicted"/>
<dbReference type="EMBL" id="RKHQ01000001">
    <property type="protein sequence ID" value="ROR97179.1"/>
    <property type="molecule type" value="Genomic_DNA"/>
</dbReference>
<evidence type="ECO:0000256" key="1">
    <source>
        <dbReference type="SAM" id="Phobius"/>
    </source>
</evidence>
<feature type="transmembrane region" description="Helical" evidence="1">
    <location>
        <begin position="40"/>
        <end position="57"/>
    </location>
</feature>
<keyword evidence="1" id="KW-0812">Transmembrane</keyword>
<feature type="transmembrane region" description="Helical" evidence="1">
    <location>
        <begin position="7"/>
        <end position="28"/>
    </location>
</feature>
<protein>
    <submittedName>
        <fullName evidence="2">Secretory lipase</fullName>
    </submittedName>
</protein>
<dbReference type="InterPro" id="IPR005152">
    <property type="entry name" value="Lipase_secreted"/>
</dbReference>
<dbReference type="RefSeq" id="WP_123739266.1">
    <property type="nucleotide sequence ID" value="NZ_RKHQ01000001.1"/>
</dbReference>
<dbReference type="PANTHER" id="PTHR34853">
    <property type="match status" value="1"/>
</dbReference>
<feature type="transmembrane region" description="Helical" evidence="1">
    <location>
        <begin position="182"/>
        <end position="202"/>
    </location>
</feature>
<comment type="caution">
    <text evidence="2">The sequence shown here is derived from an EMBL/GenBank/DDBJ whole genome shotgun (WGS) entry which is preliminary data.</text>
</comment>
<feature type="transmembrane region" description="Helical" evidence="1">
    <location>
        <begin position="64"/>
        <end position="84"/>
    </location>
</feature>
<dbReference type="Pfam" id="PF03583">
    <property type="entry name" value="LIP"/>
    <property type="match status" value="1"/>
</dbReference>
<name>A0A3N2DBK4_9MICO</name>